<dbReference type="STRING" id="582675.SAMN05192565_102303"/>
<organism evidence="1 2">
    <name type="scientific">Methylobacterium gossipiicola</name>
    <dbReference type="NCBI Taxonomy" id="582675"/>
    <lineage>
        <taxon>Bacteria</taxon>
        <taxon>Pseudomonadati</taxon>
        <taxon>Pseudomonadota</taxon>
        <taxon>Alphaproteobacteria</taxon>
        <taxon>Hyphomicrobiales</taxon>
        <taxon>Methylobacteriaceae</taxon>
        <taxon>Methylobacterium</taxon>
    </lineage>
</organism>
<keyword evidence="2" id="KW-1185">Reference proteome</keyword>
<dbReference type="OrthoDB" id="7996190at2"/>
<dbReference type="Proteomes" id="UP000199229">
    <property type="component" value="Unassembled WGS sequence"/>
</dbReference>
<reference evidence="2" key="1">
    <citation type="submission" date="2016-10" db="EMBL/GenBank/DDBJ databases">
        <authorList>
            <person name="Varghese N."/>
            <person name="Submissions S."/>
        </authorList>
    </citation>
    <scope>NUCLEOTIDE SEQUENCE [LARGE SCALE GENOMIC DNA]</scope>
    <source>
        <strain evidence="2">Gh-105</strain>
    </source>
</reference>
<accession>A0A1I2RIV4</accession>
<evidence type="ECO:0000313" key="2">
    <source>
        <dbReference type="Proteomes" id="UP000199229"/>
    </source>
</evidence>
<dbReference type="AlphaFoldDB" id="A0A1I2RIV4"/>
<protein>
    <submittedName>
        <fullName evidence="1">Uncharacterized protein</fullName>
    </submittedName>
</protein>
<proteinExistence type="predicted"/>
<gene>
    <name evidence="1" type="ORF">SAMN05192565_102303</name>
</gene>
<sequence length="88" mass="9785">MERLCDVRAAQLVITCGPCDRRGVYGLEGLRRRFGNHASVLDVYLQLPQTCRYQREVGSRQPNVYGVGCRAKLDTTGTSARNGLPSRT</sequence>
<name>A0A1I2RIV4_9HYPH</name>
<evidence type="ECO:0000313" key="1">
    <source>
        <dbReference type="EMBL" id="SFG39409.1"/>
    </source>
</evidence>
<dbReference type="EMBL" id="FOPM01000002">
    <property type="protein sequence ID" value="SFG39409.1"/>
    <property type="molecule type" value="Genomic_DNA"/>
</dbReference>